<dbReference type="AlphaFoldDB" id="A0A3M9XJR8"/>
<sequence>MARQCFSCNPTPLRSRPLFQLANVLRLAFAFLSGENVGPTRRYQNRASQGEDLTLFNLDLPPFMLHEAPRSFVEILA</sequence>
<evidence type="ECO:0000313" key="2">
    <source>
        <dbReference type="Proteomes" id="UP000268623"/>
    </source>
</evidence>
<protein>
    <submittedName>
        <fullName evidence="1">Uncharacterized protein</fullName>
    </submittedName>
</protein>
<organism evidence="1 2">
    <name type="scientific">Methylocystis hirsuta</name>
    <dbReference type="NCBI Taxonomy" id="369798"/>
    <lineage>
        <taxon>Bacteria</taxon>
        <taxon>Pseudomonadati</taxon>
        <taxon>Pseudomonadota</taxon>
        <taxon>Alphaproteobacteria</taxon>
        <taxon>Hyphomicrobiales</taxon>
        <taxon>Methylocystaceae</taxon>
        <taxon>Methylocystis</taxon>
    </lineage>
</organism>
<comment type="caution">
    <text evidence="1">The sequence shown here is derived from an EMBL/GenBank/DDBJ whole genome shotgun (WGS) entry which is preliminary data.</text>
</comment>
<reference evidence="1 2" key="1">
    <citation type="submission" date="2018-08" db="EMBL/GenBank/DDBJ databases">
        <title>Genome sequence of Methylocystis hirsuta CSC1, a methanotroph able to accumulate PHAs.</title>
        <authorList>
            <person name="Bordel S."/>
            <person name="Rodriguez E."/>
            <person name="Gancedo J."/>
            <person name="Munoz R."/>
        </authorList>
    </citation>
    <scope>NUCLEOTIDE SEQUENCE [LARGE SCALE GENOMIC DNA]</scope>
    <source>
        <strain evidence="1 2">CSC1</strain>
    </source>
</reference>
<keyword evidence="2" id="KW-1185">Reference proteome</keyword>
<dbReference type="EMBL" id="QWDD01000003">
    <property type="protein sequence ID" value="RNJ48131.1"/>
    <property type="molecule type" value="Genomic_DNA"/>
</dbReference>
<gene>
    <name evidence="1" type="ORF">D1O30_20105</name>
</gene>
<accession>A0A3M9XJR8</accession>
<proteinExistence type="predicted"/>
<dbReference type="Proteomes" id="UP000268623">
    <property type="component" value="Unassembled WGS sequence"/>
</dbReference>
<name>A0A3M9XJR8_9HYPH</name>
<evidence type="ECO:0000313" key="1">
    <source>
        <dbReference type="EMBL" id="RNJ48131.1"/>
    </source>
</evidence>